<feature type="signal peptide" evidence="1">
    <location>
        <begin position="1"/>
        <end position="22"/>
    </location>
</feature>
<evidence type="ECO:0000313" key="3">
    <source>
        <dbReference type="Proteomes" id="UP000812270"/>
    </source>
</evidence>
<accession>A0A9E2S9N2</accession>
<comment type="caution">
    <text evidence="2">The sequence shown here is derived from an EMBL/GenBank/DDBJ whole genome shotgun (WGS) entry which is preliminary data.</text>
</comment>
<protein>
    <submittedName>
        <fullName evidence="2">Porin</fullName>
    </submittedName>
</protein>
<organism evidence="2 3">
    <name type="scientific">Pinibacter aurantiacus</name>
    <dbReference type="NCBI Taxonomy" id="2851599"/>
    <lineage>
        <taxon>Bacteria</taxon>
        <taxon>Pseudomonadati</taxon>
        <taxon>Bacteroidota</taxon>
        <taxon>Chitinophagia</taxon>
        <taxon>Chitinophagales</taxon>
        <taxon>Chitinophagaceae</taxon>
        <taxon>Pinibacter</taxon>
    </lineage>
</organism>
<dbReference type="EMBL" id="JAHSPG010000013">
    <property type="protein sequence ID" value="MBV4358986.1"/>
    <property type="molecule type" value="Genomic_DNA"/>
</dbReference>
<sequence length="668" mass="76606">MKHFRYSMTIIAMILIAMQVSAQNPVQNMGNRFKGMGGGGTGGGNDSLRHRTGLEDSLTISYRFLDTTRQSKMDSSINDFTKRFPIPAHYMTLGNNGAAAKSLLFAPNMKDGWDPGFHAYDIYRFTIEDTRFYTTTKPYSELGYLLGSKKEQIIGFTHTQNMTPNWNAGFQFRLINSPGWFKNQNTNHSSIRFNTAYQSKNKRYHLQFIALSNKLQGSENGGIQNEADLQNTVTYKDRVTIPVQLGNYIAPGFAVFNSKISTGTKDKNSAILLRQQYDFGQKDSTVTDSTVIHLFYPRLRVEYTIQYNKFDYAFVDQSPDSFYVNKYDFFAPPPTNFIVEEKWTQLINDFSFYTFPDSHNSQQYLKLGASIENLKGTFTSNGRQLYNTILHGEYRNKTRNKKWDFEAAGNLYPTGYNAGDFSVYGHLQRYLGRRFGTLQVGTQITNRTPSYIFTGEGSFGFTKNSFNKENILKFFGNVDVPYLKLRLSGAYFLATNFTYFNGYYHPEQATSPFNLLQVNADKDFKLTRHLIWHAQVALQQRVGDGPVNVPLFYTRNRIGYEGSLGFKNLVLNTGLEIKYNSPYKADGYSPMFGQFYFQDDRVVNLKAPEVDAYLHFRIRSFVSYVRLENLNSISFKNGFSFTNNNLATANYPYPGVQLRVGIYWTFVN</sequence>
<dbReference type="InterPro" id="IPR025631">
    <property type="entry name" value="Porin_10"/>
</dbReference>
<evidence type="ECO:0000256" key="1">
    <source>
        <dbReference type="SAM" id="SignalP"/>
    </source>
</evidence>
<keyword evidence="1" id="KW-0732">Signal</keyword>
<evidence type="ECO:0000313" key="2">
    <source>
        <dbReference type="EMBL" id="MBV4358986.1"/>
    </source>
</evidence>
<gene>
    <name evidence="2" type="ORF">KTO63_17595</name>
</gene>
<keyword evidence="3" id="KW-1185">Reference proteome</keyword>
<reference evidence="2" key="1">
    <citation type="submission" date="2021-06" db="EMBL/GenBank/DDBJ databases">
        <authorList>
            <person name="Huq M.A."/>
        </authorList>
    </citation>
    <scope>NUCLEOTIDE SEQUENCE</scope>
    <source>
        <strain evidence="2">MAH-26</strain>
    </source>
</reference>
<dbReference type="AlphaFoldDB" id="A0A9E2S9N2"/>
<name>A0A9E2S9N2_9BACT</name>
<dbReference type="Proteomes" id="UP000812270">
    <property type="component" value="Unassembled WGS sequence"/>
</dbReference>
<dbReference type="Pfam" id="PF14121">
    <property type="entry name" value="Porin_10"/>
    <property type="match status" value="1"/>
</dbReference>
<proteinExistence type="predicted"/>
<feature type="chain" id="PRO_5038955787" evidence="1">
    <location>
        <begin position="23"/>
        <end position="668"/>
    </location>
</feature>